<dbReference type="STRING" id="41688.A0A2N3NJ39"/>
<dbReference type="OrthoDB" id="5226655at2759"/>
<keyword evidence="4" id="KW-1185">Reference proteome</keyword>
<gene>
    <name evidence="3" type="ORF">jhhlp_000672</name>
</gene>
<organism evidence="3 4">
    <name type="scientific">Lomentospora prolificans</name>
    <dbReference type="NCBI Taxonomy" id="41688"/>
    <lineage>
        <taxon>Eukaryota</taxon>
        <taxon>Fungi</taxon>
        <taxon>Dikarya</taxon>
        <taxon>Ascomycota</taxon>
        <taxon>Pezizomycotina</taxon>
        <taxon>Sordariomycetes</taxon>
        <taxon>Hypocreomycetidae</taxon>
        <taxon>Microascales</taxon>
        <taxon>Microascaceae</taxon>
        <taxon>Lomentospora</taxon>
    </lineage>
</organism>
<feature type="transmembrane region" description="Helical" evidence="2">
    <location>
        <begin position="100"/>
        <end position="124"/>
    </location>
</feature>
<feature type="compositionally biased region" description="Low complexity" evidence="1">
    <location>
        <begin position="52"/>
        <end position="63"/>
    </location>
</feature>
<sequence length="265" mass="28189">MRPSPDENLPEVVPDPSPEAIPKTAAAQYAAQLNHQNPKYPVTIDDSPKLPTPLALSPPTATASPYTETLVPGSVYPSHPSPISIEPPGKKICGVKKRTFWILILLVVVIFAAAIGGGVGGGLASRNSKASASSEPADSPNEETTSSTAATEASTTTSTSASSEPSETTGFLNETIPSGTFAFQAWSEKHYKGNVSPIYREEGLHVLGFDANSYIWLPNTTSCCVTFCDDFSVRCEEWYRPETSGPFPGIHISCDGSRRPRSCKA</sequence>
<dbReference type="InParanoid" id="A0A2N3NJ39"/>
<evidence type="ECO:0000256" key="1">
    <source>
        <dbReference type="SAM" id="MobiDB-lite"/>
    </source>
</evidence>
<reference evidence="3 4" key="1">
    <citation type="journal article" date="2017" name="G3 (Bethesda)">
        <title>First Draft Genome Sequence of the Pathogenic Fungus Lomentospora prolificans (Formerly Scedosporium prolificans).</title>
        <authorList>
            <person name="Luo R."/>
            <person name="Zimin A."/>
            <person name="Workman R."/>
            <person name="Fan Y."/>
            <person name="Pertea G."/>
            <person name="Grossman N."/>
            <person name="Wear M.P."/>
            <person name="Jia B."/>
            <person name="Miller H."/>
            <person name="Casadevall A."/>
            <person name="Timp W."/>
            <person name="Zhang S.X."/>
            <person name="Salzberg S.L."/>
        </authorList>
    </citation>
    <scope>NUCLEOTIDE SEQUENCE [LARGE SCALE GENOMIC DNA]</scope>
    <source>
        <strain evidence="3 4">JHH-5317</strain>
    </source>
</reference>
<accession>A0A2N3NJ39</accession>
<dbReference type="EMBL" id="NLAX01000003">
    <property type="protein sequence ID" value="PKS12466.1"/>
    <property type="molecule type" value="Genomic_DNA"/>
</dbReference>
<dbReference type="Proteomes" id="UP000233524">
    <property type="component" value="Unassembled WGS sequence"/>
</dbReference>
<evidence type="ECO:0000313" key="3">
    <source>
        <dbReference type="EMBL" id="PKS12466.1"/>
    </source>
</evidence>
<feature type="compositionally biased region" description="Low complexity" evidence="1">
    <location>
        <begin position="142"/>
        <end position="169"/>
    </location>
</feature>
<keyword evidence="2" id="KW-0472">Membrane</keyword>
<comment type="caution">
    <text evidence="3">The sequence shown here is derived from an EMBL/GenBank/DDBJ whole genome shotgun (WGS) entry which is preliminary data.</text>
</comment>
<dbReference type="VEuPathDB" id="FungiDB:jhhlp_000672"/>
<feature type="compositionally biased region" description="Polar residues" evidence="1">
    <location>
        <begin position="125"/>
        <end position="136"/>
    </location>
</feature>
<name>A0A2N3NJ39_9PEZI</name>
<dbReference type="AlphaFoldDB" id="A0A2N3NJ39"/>
<evidence type="ECO:0000313" key="4">
    <source>
        <dbReference type="Proteomes" id="UP000233524"/>
    </source>
</evidence>
<feature type="region of interest" description="Disordered" evidence="1">
    <location>
        <begin position="37"/>
        <end position="63"/>
    </location>
</feature>
<evidence type="ECO:0000256" key="2">
    <source>
        <dbReference type="SAM" id="Phobius"/>
    </source>
</evidence>
<feature type="region of interest" description="Disordered" evidence="1">
    <location>
        <begin position="124"/>
        <end position="174"/>
    </location>
</feature>
<proteinExistence type="predicted"/>
<keyword evidence="2" id="KW-0812">Transmembrane</keyword>
<protein>
    <submittedName>
        <fullName evidence="3">Uncharacterized protein</fullName>
    </submittedName>
</protein>
<keyword evidence="2" id="KW-1133">Transmembrane helix</keyword>